<reference evidence="5" key="1">
    <citation type="journal article" date="2020" name="Fungal Divers.">
        <title>Resolving the Mortierellaceae phylogeny through synthesis of multi-gene phylogenetics and phylogenomics.</title>
        <authorList>
            <person name="Vandepol N."/>
            <person name="Liber J."/>
            <person name="Desiro A."/>
            <person name="Na H."/>
            <person name="Kennedy M."/>
            <person name="Barry K."/>
            <person name="Grigoriev I.V."/>
            <person name="Miller A.N."/>
            <person name="O'Donnell K."/>
            <person name="Stajich J.E."/>
            <person name="Bonito G."/>
        </authorList>
    </citation>
    <scope>NUCLEOTIDE SEQUENCE</scope>
    <source>
        <strain evidence="5">NVP1</strain>
    </source>
</reference>
<comment type="caution">
    <text evidence="5">The sequence shown here is derived from an EMBL/GenBank/DDBJ whole genome shotgun (WGS) entry which is preliminary data.</text>
</comment>
<evidence type="ECO:0000256" key="3">
    <source>
        <dbReference type="ARBA" id="ARBA00022525"/>
    </source>
</evidence>
<proteinExistence type="predicted"/>
<dbReference type="InterPro" id="IPR045379">
    <property type="entry name" value="Crinkler_N"/>
</dbReference>
<evidence type="ECO:0000259" key="4">
    <source>
        <dbReference type="Pfam" id="PF20147"/>
    </source>
</evidence>
<dbReference type="GO" id="GO:0005576">
    <property type="term" value="C:extracellular region"/>
    <property type="evidence" value="ECO:0007669"/>
    <property type="project" value="UniProtKB-SubCell"/>
</dbReference>
<sequence length="111" mass="12434">MTDIMTPYCLVDGEATIKAFSVKIPSNDTVEDLKKLIINGDKAPVYRGVAAKDLTLWRVLIPITADDENPIVLKNVTSDKRKLDPAPRLSKEFPETLQEEKIHIVVQRPPP</sequence>
<keyword evidence="3" id="KW-0964">Secreted</keyword>
<evidence type="ECO:0000256" key="2">
    <source>
        <dbReference type="ARBA" id="ARBA00004613"/>
    </source>
</evidence>
<feature type="non-terminal residue" evidence="5">
    <location>
        <position position="111"/>
    </location>
</feature>
<feature type="domain" description="Crinkler effector protein N-terminal" evidence="4">
    <location>
        <begin position="8"/>
        <end position="107"/>
    </location>
</feature>
<dbReference type="Proteomes" id="UP000696485">
    <property type="component" value="Unassembled WGS sequence"/>
</dbReference>
<dbReference type="Pfam" id="PF20147">
    <property type="entry name" value="Crinkler"/>
    <property type="match status" value="1"/>
</dbReference>
<accession>A0A9P5SB49</accession>
<gene>
    <name evidence="5" type="ORF">BG006_003503</name>
</gene>
<name>A0A9P5SB49_9FUNG</name>
<evidence type="ECO:0000313" key="5">
    <source>
        <dbReference type="EMBL" id="KAF9316633.1"/>
    </source>
</evidence>
<evidence type="ECO:0000313" key="6">
    <source>
        <dbReference type="Proteomes" id="UP000696485"/>
    </source>
</evidence>
<comment type="subcellular location">
    <subcellularLocation>
        <location evidence="1">Host cell</location>
    </subcellularLocation>
    <subcellularLocation>
        <location evidence="2">Secreted</location>
    </subcellularLocation>
</comment>
<protein>
    <recommendedName>
        <fullName evidence="4">Crinkler effector protein N-terminal domain-containing protein</fullName>
    </recommendedName>
</protein>
<dbReference type="GO" id="GO:0043657">
    <property type="term" value="C:host cell"/>
    <property type="evidence" value="ECO:0007669"/>
    <property type="project" value="UniProtKB-SubCell"/>
</dbReference>
<evidence type="ECO:0000256" key="1">
    <source>
        <dbReference type="ARBA" id="ARBA00004340"/>
    </source>
</evidence>
<keyword evidence="6" id="KW-1185">Reference proteome</keyword>
<dbReference type="EMBL" id="JAAAUY010001981">
    <property type="protein sequence ID" value="KAF9316633.1"/>
    <property type="molecule type" value="Genomic_DNA"/>
</dbReference>
<dbReference type="AlphaFoldDB" id="A0A9P5SB49"/>
<organism evidence="5 6">
    <name type="scientific">Podila minutissima</name>
    <dbReference type="NCBI Taxonomy" id="64525"/>
    <lineage>
        <taxon>Eukaryota</taxon>
        <taxon>Fungi</taxon>
        <taxon>Fungi incertae sedis</taxon>
        <taxon>Mucoromycota</taxon>
        <taxon>Mortierellomycotina</taxon>
        <taxon>Mortierellomycetes</taxon>
        <taxon>Mortierellales</taxon>
        <taxon>Mortierellaceae</taxon>
        <taxon>Podila</taxon>
    </lineage>
</organism>